<dbReference type="Gene3D" id="3.30.70.240">
    <property type="match status" value="1"/>
</dbReference>
<dbReference type="PROSITE" id="PS00910">
    <property type="entry name" value="UPF0029"/>
    <property type="match status" value="1"/>
</dbReference>
<reference evidence="4 5" key="1">
    <citation type="submission" date="2014-07" db="EMBL/GenBank/DDBJ databases">
        <authorList>
            <person name="McCorrison J."/>
            <person name="Sanka R."/>
            <person name="Torralba M."/>
            <person name="Gillis M."/>
            <person name="Haft D.H."/>
            <person name="Methe B."/>
            <person name="Sutton G."/>
            <person name="Nelson K.E."/>
        </authorList>
    </citation>
    <scope>NUCLEOTIDE SEQUENCE [LARGE SCALE GENOMIC DNA]</scope>
    <source>
        <strain evidence="4 5">DNF00040</strain>
    </source>
</reference>
<dbReference type="GO" id="GO:0017111">
    <property type="term" value="F:ribonucleoside triphosphate phosphatase activity"/>
    <property type="evidence" value="ECO:0007669"/>
    <property type="project" value="UniProtKB-ARBA"/>
</dbReference>
<dbReference type="EMBL" id="JRNI01000042">
    <property type="protein sequence ID" value="KGF29316.1"/>
    <property type="molecule type" value="Genomic_DNA"/>
</dbReference>
<dbReference type="InterPro" id="IPR001498">
    <property type="entry name" value="Impact_N"/>
</dbReference>
<dbReference type="eggNOG" id="COG1739">
    <property type="taxonomic scope" value="Bacteria"/>
</dbReference>
<evidence type="ECO:0000313" key="4">
    <source>
        <dbReference type="EMBL" id="KGF29316.1"/>
    </source>
</evidence>
<evidence type="ECO:0000259" key="2">
    <source>
        <dbReference type="Pfam" id="PF01205"/>
    </source>
</evidence>
<comment type="caution">
    <text evidence="4">The sequence shown here is derived from an EMBL/GenBank/DDBJ whole genome shotgun (WGS) entry which is preliminary data.</text>
</comment>
<keyword evidence="5" id="KW-1185">Reference proteome</keyword>
<dbReference type="InterPro" id="IPR015269">
    <property type="entry name" value="UPF0029_Impact_C"/>
</dbReference>
<proteinExistence type="inferred from homology"/>
<protein>
    <submittedName>
        <fullName evidence="4">Thymidylate synthase</fullName>
    </submittedName>
</protein>
<feature type="domain" description="Impact N-terminal" evidence="2">
    <location>
        <begin position="15"/>
        <end position="115"/>
    </location>
</feature>
<dbReference type="AlphaFoldDB" id="A0A095Z4T5"/>
<dbReference type="InterPro" id="IPR020568">
    <property type="entry name" value="Ribosomal_Su5_D2-typ_SF"/>
</dbReference>
<accession>A0A095Z4T5</accession>
<dbReference type="SUPFAM" id="SSF54211">
    <property type="entry name" value="Ribosomal protein S5 domain 2-like"/>
    <property type="match status" value="1"/>
</dbReference>
<evidence type="ECO:0000259" key="3">
    <source>
        <dbReference type="Pfam" id="PF09186"/>
    </source>
</evidence>
<dbReference type="RefSeq" id="WP_036560114.1">
    <property type="nucleotide sequence ID" value="NZ_JRNI01000042.1"/>
</dbReference>
<evidence type="ECO:0000256" key="1">
    <source>
        <dbReference type="ARBA" id="ARBA00007665"/>
    </source>
</evidence>
<dbReference type="GO" id="GO:0032561">
    <property type="term" value="F:guanyl ribonucleotide binding"/>
    <property type="evidence" value="ECO:0007669"/>
    <property type="project" value="UniProtKB-ARBA"/>
</dbReference>
<dbReference type="Pfam" id="PF01205">
    <property type="entry name" value="Impact_N"/>
    <property type="match status" value="1"/>
</dbReference>
<dbReference type="InterPro" id="IPR036956">
    <property type="entry name" value="Impact_N_sf"/>
</dbReference>
<dbReference type="OrthoDB" id="9813771at2"/>
<dbReference type="GO" id="GO:0006446">
    <property type="term" value="P:regulation of translational initiation"/>
    <property type="evidence" value="ECO:0007669"/>
    <property type="project" value="TreeGrafter"/>
</dbReference>
<feature type="domain" description="UPF0029" evidence="3">
    <location>
        <begin position="131"/>
        <end position="187"/>
    </location>
</feature>
<name>A0A095Z4T5_9BURK</name>
<evidence type="ECO:0000313" key="5">
    <source>
        <dbReference type="Proteomes" id="UP000029629"/>
    </source>
</evidence>
<dbReference type="InterPro" id="IPR023582">
    <property type="entry name" value="Impact"/>
</dbReference>
<dbReference type="SUPFAM" id="SSF54980">
    <property type="entry name" value="EF-G C-terminal domain-like"/>
    <property type="match status" value="1"/>
</dbReference>
<dbReference type="PANTHER" id="PTHR16301">
    <property type="entry name" value="IMPACT-RELATED"/>
    <property type="match status" value="1"/>
</dbReference>
<comment type="similarity">
    <text evidence="1">Belongs to the IMPACT family.</text>
</comment>
<dbReference type="InterPro" id="IPR020569">
    <property type="entry name" value="UPF0029_Impact_CS"/>
</dbReference>
<gene>
    <name evidence="4" type="ORF">HMPREF2130_08850</name>
</gene>
<organism evidence="4 5">
    <name type="scientific">Oligella urethralis DNF00040</name>
    <dbReference type="NCBI Taxonomy" id="1401065"/>
    <lineage>
        <taxon>Bacteria</taxon>
        <taxon>Pseudomonadati</taxon>
        <taxon>Pseudomonadota</taxon>
        <taxon>Betaproteobacteria</taxon>
        <taxon>Burkholderiales</taxon>
        <taxon>Alcaligenaceae</taxon>
        <taxon>Oligella</taxon>
    </lineage>
</organism>
<dbReference type="GO" id="GO:0005737">
    <property type="term" value="C:cytoplasm"/>
    <property type="evidence" value="ECO:0007669"/>
    <property type="project" value="TreeGrafter"/>
</dbReference>
<dbReference type="Gene3D" id="3.30.230.30">
    <property type="entry name" value="Impact, N-terminal domain"/>
    <property type="match status" value="1"/>
</dbReference>
<dbReference type="Pfam" id="PF09186">
    <property type="entry name" value="DUF1949"/>
    <property type="match status" value="1"/>
</dbReference>
<sequence>MFELITAVSYEETIKKSLFIVHAAPVASVDEALQFIEAHSQADATHNCWAFRIGDDYRFNDDGEPGGTAGRPILAAIEGRELTNIVVLVIRYYGGIKLGTGGLVRAYGGTAAKCLHEAPKRKIVAMSRVYCDCPYSEMERVKVHLAQAGVQLVAEEFDEVGVKWECLIPVSMVQELEVSHRNLTRGQANWEIRTAEEMI</sequence>
<dbReference type="InterPro" id="IPR035647">
    <property type="entry name" value="EFG_III/V"/>
</dbReference>
<dbReference type="PANTHER" id="PTHR16301:SF20">
    <property type="entry name" value="IMPACT FAMILY MEMBER YIGZ"/>
    <property type="match status" value="1"/>
</dbReference>
<dbReference type="Proteomes" id="UP000029629">
    <property type="component" value="Unassembled WGS sequence"/>
</dbReference>